<organism evidence="3 4">
    <name type="scientific">Ginsengibacter hankyongi</name>
    <dbReference type="NCBI Taxonomy" id="2607284"/>
    <lineage>
        <taxon>Bacteria</taxon>
        <taxon>Pseudomonadati</taxon>
        <taxon>Bacteroidota</taxon>
        <taxon>Chitinophagia</taxon>
        <taxon>Chitinophagales</taxon>
        <taxon>Chitinophagaceae</taxon>
        <taxon>Ginsengibacter</taxon>
    </lineage>
</organism>
<evidence type="ECO:0000256" key="1">
    <source>
        <dbReference type="ARBA" id="ARBA00022801"/>
    </source>
</evidence>
<feature type="domain" description="Sialate O-acetylesterase" evidence="2">
    <location>
        <begin position="31"/>
        <end position="255"/>
    </location>
</feature>
<dbReference type="AlphaFoldDB" id="A0A5J5IDQ9"/>
<evidence type="ECO:0000313" key="3">
    <source>
        <dbReference type="EMBL" id="KAA9036086.1"/>
    </source>
</evidence>
<dbReference type="RefSeq" id="WP_150416553.1">
    <property type="nucleotide sequence ID" value="NZ_VYQF01000009.1"/>
</dbReference>
<dbReference type="PANTHER" id="PTHR31988:SF19">
    <property type="entry name" value="9-O-ACETYL-N-ACETYLNEURAMINIC ACID DEACETYLASE-RELATED"/>
    <property type="match status" value="1"/>
</dbReference>
<sequence>MKKQSNRRYNYAITVLSTIIFPLISFAQQPVKVFILAGQSNMVGHGEVYANANRRAVGSLEYEVSHDTSGLYKSIIDNEGHWKVRKDVWVRFDRTDGLKKGDLTPGCGASDNEIGPEFQFGNVMGDYFPEQVLLIKTAWGGKSLGVDFRPPGSGGTKGSYYNRMIEDIHTALNNLPGEFPEYKGQGYELTGFVWNQGWNDAGDSSLFKQYKTNMIHFIKDVRHDLQSPQLPFVLINCGQGGFRPTPDKWMSNVQRFIVKAQADAAADPQFSGNVALVDSRPFWKDSLRSPAREIHHYNRNAGTYFLMGNAAGHAMINLLNHDKAGNVSKISTNDDNSNGEINNSGLMGYISFRTSPQPAGYASGIGFYSAVYPMLPEPIANFQIGLASTWITPDNSDDLTQPLCPPGSYARENWGERRGPTFKDVFQTIEGGLGIWGSTQFRSGYTSPKFQIVGVPDCYSGNYLISPGWGNSTTATPDSQMGVAQLSNRLLIPPDGITFKGHPNGELFGYSWMALPFSDVKKETPPTGNQYWTLFFALSNFKGPVAFIIPESWSKISANYSFDYNRGLDSRGGRSGGGAQEINTVPYFEMKDSKGTSYSRIPEFLYPVDDNNKTLLIQDVRYYSSKALADAVENWRKGGPACSGEFLISDSSSVLAKLKASALNFHQTNEKIPLTGFDQLVQTAVFDDSTAFGLKWLHSEMSNTRALPQYFKQVNNNRIAVSAREVPEDLVKKKFAPVRNGKIYTSPDSGAWTNPGSARGPYYAYLTDGSRVTYYWYRFIDQPALQQYKNIWSDSVKATMQSLMEKMHKNWTINRDYMPAPGNGKSLVSIDPGLIVTPPQGLEIGYVPIVTRQEESHREISKVKAAR</sequence>
<dbReference type="GO" id="GO:0016788">
    <property type="term" value="F:hydrolase activity, acting on ester bonds"/>
    <property type="evidence" value="ECO:0007669"/>
    <property type="project" value="UniProtKB-ARBA"/>
</dbReference>
<dbReference type="Gene3D" id="3.40.50.1110">
    <property type="entry name" value="SGNH hydrolase"/>
    <property type="match status" value="1"/>
</dbReference>
<evidence type="ECO:0000259" key="2">
    <source>
        <dbReference type="Pfam" id="PF03629"/>
    </source>
</evidence>
<protein>
    <submittedName>
        <fullName evidence="3">Sialate O-acetylesterase</fullName>
    </submittedName>
</protein>
<reference evidence="3 4" key="1">
    <citation type="submission" date="2019-09" db="EMBL/GenBank/DDBJ databases">
        <title>Draft genome sequence of Ginsengibacter sp. BR5-29.</title>
        <authorList>
            <person name="Im W.-T."/>
        </authorList>
    </citation>
    <scope>NUCLEOTIDE SEQUENCE [LARGE SCALE GENOMIC DNA]</scope>
    <source>
        <strain evidence="3 4">BR5-29</strain>
    </source>
</reference>
<dbReference type="InterPro" id="IPR036514">
    <property type="entry name" value="SGNH_hydro_sf"/>
</dbReference>
<evidence type="ECO:0000313" key="4">
    <source>
        <dbReference type="Proteomes" id="UP000326903"/>
    </source>
</evidence>
<dbReference type="EMBL" id="VYQF01000009">
    <property type="protein sequence ID" value="KAA9036086.1"/>
    <property type="molecule type" value="Genomic_DNA"/>
</dbReference>
<dbReference type="SUPFAM" id="SSF52266">
    <property type="entry name" value="SGNH hydrolase"/>
    <property type="match status" value="1"/>
</dbReference>
<comment type="caution">
    <text evidence="3">The sequence shown here is derived from an EMBL/GenBank/DDBJ whole genome shotgun (WGS) entry which is preliminary data.</text>
</comment>
<keyword evidence="1" id="KW-0378">Hydrolase</keyword>
<accession>A0A5J5IDQ9</accession>
<dbReference type="Pfam" id="PF03629">
    <property type="entry name" value="SASA"/>
    <property type="match status" value="1"/>
</dbReference>
<dbReference type="PANTHER" id="PTHR31988">
    <property type="entry name" value="ESTERASE, PUTATIVE (DUF303)-RELATED"/>
    <property type="match status" value="1"/>
</dbReference>
<dbReference type="InterPro" id="IPR052940">
    <property type="entry name" value="Carb_Esterase_6"/>
</dbReference>
<name>A0A5J5IDQ9_9BACT</name>
<dbReference type="InterPro" id="IPR005181">
    <property type="entry name" value="SASA"/>
</dbReference>
<keyword evidence="4" id="KW-1185">Reference proteome</keyword>
<proteinExistence type="predicted"/>
<dbReference type="Proteomes" id="UP000326903">
    <property type="component" value="Unassembled WGS sequence"/>
</dbReference>
<gene>
    <name evidence="3" type="ORF">FW778_19530</name>
</gene>